<gene>
    <name evidence="1" type="ORF">SJ05684_c18660</name>
</gene>
<dbReference type="AlphaFoldDB" id="A0A249PBL5"/>
<dbReference type="Proteomes" id="UP000217211">
    <property type="component" value="Chromosome"/>
</dbReference>
<name>A0A249PBL5_9HYPH</name>
<evidence type="ECO:0000313" key="2">
    <source>
        <dbReference type="Proteomes" id="UP000217211"/>
    </source>
</evidence>
<protein>
    <recommendedName>
        <fullName evidence="3">Branched-chain amino acid aminotransferase</fullName>
    </recommendedName>
</protein>
<keyword evidence="2" id="KW-1185">Reference proteome</keyword>
<reference evidence="1 2" key="1">
    <citation type="submission" date="2017-08" db="EMBL/GenBank/DDBJ databases">
        <title>Multipartite genome sequences of Sinorhizobium species nodulating soybeans.</title>
        <authorList>
            <person name="Tian C.F."/>
        </authorList>
    </citation>
    <scope>NUCLEOTIDE SEQUENCE [LARGE SCALE GENOMIC DNA]</scope>
    <source>
        <strain evidence="1 2">CCBAU 05684</strain>
    </source>
</reference>
<dbReference type="EMBL" id="CP023067">
    <property type="protein sequence ID" value="ASY63308.1"/>
    <property type="molecule type" value="Genomic_DNA"/>
</dbReference>
<dbReference type="InterPro" id="IPR036038">
    <property type="entry name" value="Aminotransferase-like"/>
</dbReference>
<evidence type="ECO:0008006" key="3">
    <source>
        <dbReference type="Google" id="ProtNLM"/>
    </source>
</evidence>
<proteinExistence type="predicted"/>
<evidence type="ECO:0000313" key="1">
    <source>
        <dbReference type="EMBL" id="ASY63308.1"/>
    </source>
</evidence>
<organism evidence="1 2">
    <name type="scientific">Sinorhizobium sojae CCBAU 05684</name>
    <dbReference type="NCBI Taxonomy" id="716928"/>
    <lineage>
        <taxon>Bacteria</taxon>
        <taxon>Pseudomonadati</taxon>
        <taxon>Pseudomonadota</taxon>
        <taxon>Alphaproteobacteria</taxon>
        <taxon>Hyphomicrobiales</taxon>
        <taxon>Rhizobiaceae</taxon>
        <taxon>Sinorhizobium/Ensifer group</taxon>
        <taxon>Sinorhizobium</taxon>
    </lineage>
</organism>
<dbReference type="GO" id="GO:0003824">
    <property type="term" value="F:catalytic activity"/>
    <property type="evidence" value="ECO:0007669"/>
    <property type="project" value="InterPro"/>
</dbReference>
<sequence length="50" mass="5287">MCGRAFSTSASGLVNPVVRIDDTPIGAGLPGVVTQRLRQIYLERSRASAV</sequence>
<dbReference type="InterPro" id="IPR043132">
    <property type="entry name" value="BCAT-like_C"/>
</dbReference>
<dbReference type="SUPFAM" id="SSF56752">
    <property type="entry name" value="D-aminoacid aminotransferase-like PLP-dependent enzymes"/>
    <property type="match status" value="1"/>
</dbReference>
<dbReference type="KEGG" id="esj:SJ05684_c18660"/>
<dbReference type="Gene3D" id="3.20.10.10">
    <property type="entry name" value="D-amino Acid Aminotransferase, subunit A, domain 2"/>
    <property type="match status" value="1"/>
</dbReference>
<accession>A0A249PBL5</accession>